<feature type="transmembrane region" description="Helical" evidence="6">
    <location>
        <begin position="34"/>
        <end position="60"/>
    </location>
</feature>
<dbReference type="InterPro" id="IPR002794">
    <property type="entry name" value="DUF92_TMEM19"/>
</dbReference>
<feature type="transmembrane region" description="Helical" evidence="6">
    <location>
        <begin position="92"/>
        <end position="109"/>
    </location>
</feature>
<keyword evidence="5 6" id="KW-0472">Membrane</keyword>
<reference evidence="8" key="2">
    <citation type="submission" date="2017-05" db="EMBL/GenBank/DDBJ databases">
        <authorList>
            <consortium name="The Broad Institute Genomics Platform"/>
            <consortium name="The Broad Institute Genomic Center for Infectious Diseases"/>
            <person name="Earl A."/>
            <person name="Manson A."/>
            <person name="Schwartman J."/>
            <person name="Gilmore M."/>
            <person name="Abouelleil A."/>
            <person name="Cao P."/>
            <person name="Chapman S."/>
            <person name="Cusick C."/>
            <person name="Shea T."/>
            <person name="Young S."/>
            <person name="Neafsey D."/>
            <person name="Nusbaum C."/>
            <person name="Birren B."/>
        </authorList>
    </citation>
    <scope>NUCLEOTIDE SEQUENCE</scope>
    <source>
        <strain evidence="8">9D6_DIV0238</strain>
    </source>
</reference>
<feature type="transmembrane region" description="Helical" evidence="6">
    <location>
        <begin position="250"/>
        <end position="267"/>
    </location>
</feature>
<dbReference type="EMBL" id="CP147246">
    <property type="protein sequence ID" value="WYJ95050.1"/>
    <property type="molecule type" value="Genomic_DNA"/>
</dbReference>
<dbReference type="Pfam" id="PF01940">
    <property type="entry name" value="DUF92"/>
    <property type="match status" value="1"/>
</dbReference>
<comment type="similarity">
    <text evidence="2">Belongs to the TMEM19 family.</text>
</comment>
<evidence type="ECO:0000256" key="3">
    <source>
        <dbReference type="ARBA" id="ARBA00022692"/>
    </source>
</evidence>
<dbReference type="OrthoDB" id="9808500at2"/>
<evidence type="ECO:0000313" key="7">
    <source>
        <dbReference type="EMBL" id="OUZ28514.1"/>
    </source>
</evidence>
<evidence type="ECO:0000256" key="5">
    <source>
        <dbReference type="ARBA" id="ARBA00023136"/>
    </source>
</evidence>
<proteinExistence type="inferred from homology"/>
<dbReference type="Proteomes" id="UP000196151">
    <property type="component" value="Chromosome"/>
</dbReference>
<evidence type="ECO:0000256" key="1">
    <source>
        <dbReference type="ARBA" id="ARBA00004141"/>
    </source>
</evidence>
<evidence type="ECO:0000256" key="2">
    <source>
        <dbReference type="ARBA" id="ARBA00009012"/>
    </source>
</evidence>
<reference evidence="8" key="3">
    <citation type="submission" date="2024-03" db="EMBL/GenBank/DDBJ databases">
        <title>The Genome Sequence of Enterococcus sp. DIV0238c.</title>
        <authorList>
            <consortium name="The Broad Institute Genomics Platform"/>
            <consortium name="The Broad Institute Microbial Omics Core"/>
            <consortium name="The Broad Institute Genomic Center for Infectious Diseases"/>
            <person name="Earl A."/>
            <person name="Manson A."/>
            <person name="Gilmore M."/>
            <person name="Schwartman J."/>
            <person name="Shea T."/>
            <person name="Abouelleil A."/>
            <person name="Cao P."/>
            <person name="Chapman S."/>
            <person name="Cusick C."/>
            <person name="Young S."/>
            <person name="Neafsey D."/>
            <person name="Nusbaum C."/>
            <person name="Birren B."/>
        </authorList>
    </citation>
    <scope>NUCLEOTIDE SEQUENCE</scope>
    <source>
        <strain evidence="8">9D6_DIV0238</strain>
    </source>
</reference>
<feature type="transmembrane region" description="Helical" evidence="6">
    <location>
        <begin position="7"/>
        <end position="28"/>
    </location>
</feature>
<evidence type="ECO:0008006" key="10">
    <source>
        <dbReference type="Google" id="ProtNLM"/>
    </source>
</evidence>
<name>A0A200IU54_9ENTE</name>
<protein>
    <recommendedName>
        <fullName evidence="10">TIGR00297 family protein</fullName>
    </recommendedName>
</protein>
<keyword evidence="4 6" id="KW-1133">Transmembrane helix</keyword>
<evidence type="ECO:0000313" key="9">
    <source>
        <dbReference type="Proteomes" id="UP000196151"/>
    </source>
</evidence>
<feature type="transmembrane region" description="Helical" evidence="6">
    <location>
        <begin position="158"/>
        <end position="181"/>
    </location>
</feature>
<dbReference type="PANTHER" id="PTHR13353:SF5">
    <property type="entry name" value="TRANSMEMBRANE PROTEIN 19"/>
    <property type="match status" value="1"/>
</dbReference>
<evidence type="ECO:0000313" key="8">
    <source>
        <dbReference type="EMBL" id="WYJ95050.1"/>
    </source>
</evidence>
<evidence type="ECO:0000256" key="6">
    <source>
        <dbReference type="SAM" id="Phobius"/>
    </source>
</evidence>
<dbReference type="PANTHER" id="PTHR13353">
    <property type="entry name" value="TRANSMEMBRANE PROTEIN 19"/>
    <property type="match status" value="1"/>
</dbReference>
<dbReference type="AlphaFoldDB" id="A0A200IU54"/>
<keyword evidence="9" id="KW-1185">Reference proteome</keyword>
<dbReference type="RefSeq" id="WP_087642291.1">
    <property type="nucleotide sequence ID" value="NZ_CP147246.1"/>
</dbReference>
<comment type="subcellular location">
    <subcellularLocation>
        <location evidence="1">Membrane</location>
        <topology evidence="1">Multi-pass membrane protein</topology>
    </subcellularLocation>
</comment>
<keyword evidence="3 6" id="KW-0812">Transmembrane</keyword>
<organism evidence="7">
    <name type="scientific">Candidatus Enterococcus dunnyi</name>
    <dbReference type="NCBI Taxonomy" id="1834192"/>
    <lineage>
        <taxon>Bacteria</taxon>
        <taxon>Bacillati</taxon>
        <taxon>Bacillota</taxon>
        <taxon>Bacilli</taxon>
        <taxon>Lactobacillales</taxon>
        <taxon>Enterococcaceae</taxon>
        <taxon>Enterococcus</taxon>
    </lineage>
</organism>
<dbReference type="EMBL" id="NIBQ01000004">
    <property type="protein sequence ID" value="OUZ28514.1"/>
    <property type="molecule type" value="Genomic_DNA"/>
</dbReference>
<reference evidence="7" key="1">
    <citation type="submission" date="2017-05" db="EMBL/GenBank/DDBJ databases">
        <title>The Genome Sequence of Enterococcus sp. 9D6_DIV0238.</title>
        <authorList>
            <consortium name="The Broad Institute Genomics Platform"/>
            <consortium name="The Broad Institute Genomic Center for Infectious Diseases"/>
            <person name="Earl A."/>
            <person name="Manson A."/>
            <person name="Schwartman J."/>
            <person name="Gilmore M."/>
            <person name="Abouelleil A."/>
            <person name="Cao P."/>
            <person name="Chapman S."/>
            <person name="Cusick C."/>
            <person name="Shea T."/>
            <person name="Young S."/>
            <person name="Neafsey D."/>
            <person name="Nusbaum C."/>
            <person name="Birren B."/>
        </authorList>
    </citation>
    <scope>NUCLEOTIDE SEQUENCE [LARGE SCALE GENOMIC DNA]</scope>
    <source>
        <strain evidence="7">9D6_DIV0238</strain>
    </source>
</reference>
<gene>
    <name evidence="8" type="ORF">A5889_002592</name>
    <name evidence="7" type="ORF">A5889_003269</name>
</gene>
<dbReference type="GO" id="GO:0016020">
    <property type="term" value="C:membrane"/>
    <property type="evidence" value="ECO:0007669"/>
    <property type="project" value="UniProtKB-SubCell"/>
</dbReference>
<evidence type="ECO:0000256" key="4">
    <source>
        <dbReference type="ARBA" id="ARBA00022989"/>
    </source>
</evidence>
<accession>A0A200IU54</accession>
<sequence length="269" mass="29330">MTILTYKLLLGVFGSSFIAFFSYVYQLLTKSGVFALIMIGTLVCGFGSWPTWVLLILLFGSSSCISFFKKVAALDGKDTISKKDAQRDGWQILANGLPAVVSLVLFYYTDNPLFMIGYVSAIAGATADTWASEIGILSTSPPLSILTFKPIPSGLSGGVSLLGTFASILGSLMILITFWLFHDPDITFTTNLVLVPVVCGFAHSLTDSFLGAAFQVKYRCSICDQVTERNVHHQQPATKISGIFWLNNDWVNFISGCFTVLLSWLLISL</sequence>